<feature type="region of interest" description="Disordered" evidence="1">
    <location>
        <begin position="1"/>
        <end position="42"/>
    </location>
</feature>
<evidence type="ECO:0000256" key="1">
    <source>
        <dbReference type="SAM" id="MobiDB-lite"/>
    </source>
</evidence>
<sequence>MKQYVEKNKMASTLCDINENDDHVGQDDDNNNNASQMEQGSTEFVLPDIIPPPPPLPEIKIDFDDDTLSSYVHNYDKGTTDNDLGVQS</sequence>
<reference evidence="2 3" key="1">
    <citation type="journal article" date="2013" name="Curr. Biol.">
        <title>The Genome of the Foraminiferan Reticulomyxa filosa.</title>
        <authorList>
            <person name="Glockner G."/>
            <person name="Hulsmann N."/>
            <person name="Schleicher M."/>
            <person name="Noegel A.A."/>
            <person name="Eichinger L."/>
            <person name="Gallinger C."/>
            <person name="Pawlowski J."/>
            <person name="Sierra R."/>
            <person name="Euteneuer U."/>
            <person name="Pillet L."/>
            <person name="Moustafa A."/>
            <person name="Platzer M."/>
            <person name="Groth M."/>
            <person name="Szafranski K."/>
            <person name="Schliwa M."/>
        </authorList>
    </citation>
    <scope>NUCLEOTIDE SEQUENCE [LARGE SCALE GENOMIC DNA]</scope>
</reference>
<dbReference type="Proteomes" id="UP000023152">
    <property type="component" value="Unassembled WGS sequence"/>
</dbReference>
<evidence type="ECO:0000313" key="3">
    <source>
        <dbReference type="Proteomes" id="UP000023152"/>
    </source>
</evidence>
<organism evidence="2 3">
    <name type="scientific">Reticulomyxa filosa</name>
    <dbReference type="NCBI Taxonomy" id="46433"/>
    <lineage>
        <taxon>Eukaryota</taxon>
        <taxon>Sar</taxon>
        <taxon>Rhizaria</taxon>
        <taxon>Retaria</taxon>
        <taxon>Foraminifera</taxon>
        <taxon>Monothalamids</taxon>
        <taxon>Reticulomyxidae</taxon>
        <taxon>Reticulomyxa</taxon>
    </lineage>
</organism>
<name>X6N6V6_RETFI</name>
<gene>
    <name evidence="2" type="ORF">RFI_15427</name>
</gene>
<keyword evidence="3" id="KW-1185">Reference proteome</keyword>
<proteinExistence type="predicted"/>
<protein>
    <submittedName>
        <fullName evidence="2">Uncharacterized protein</fullName>
    </submittedName>
</protein>
<evidence type="ECO:0000313" key="2">
    <source>
        <dbReference type="EMBL" id="ETO21776.1"/>
    </source>
</evidence>
<dbReference type="AlphaFoldDB" id="X6N6V6"/>
<feature type="compositionally biased region" description="Polar residues" evidence="1">
    <location>
        <begin position="31"/>
        <end position="42"/>
    </location>
</feature>
<dbReference type="EMBL" id="ASPP01011305">
    <property type="protein sequence ID" value="ETO21776.1"/>
    <property type="molecule type" value="Genomic_DNA"/>
</dbReference>
<accession>X6N6V6</accession>
<comment type="caution">
    <text evidence="2">The sequence shown here is derived from an EMBL/GenBank/DDBJ whole genome shotgun (WGS) entry which is preliminary data.</text>
</comment>